<dbReference type="SMART" id="SM00612">
    <property type="entry name" value="Kelch"/>
    <property type="match status" value="6"/>
</dbReference>
<dbReference type="Gene3D" id="2.120.10.80">
    <property type="entry name" value="Kelch-type beta propeller"/>
    <property type="match status" value="1"/>
</dbReference>
<feature type="compositionally biased region" description="Polar residues" evidence="1">
    <location>
        <begin position="9"/>
        <end position="18"/>
    </location>
</feature>
<dbReference type="EMBL" id="CACRXK020002027">
    <property type="protein sequence ID" value="CAB3992338.1"/>
    <property type="molecule type" value="Genomic_DNA"/>
</dbReference>
<keyword evidence="3" id="KW-1185">Reference proteome</keyword>
<dbReference type="PANTHER" id="PTHR45632">
    <property type="entry name" value="LD33804P"/>
    <property type="match status" value="1"/>
</dbReference>
<accession>A0A7D9DS70</accession>
<dbReference type="InterPro" id="IPR011333">
    <property type="entry name" value="SKP1/BTB/POZ_sf"/>
</dbReference>
<dbReference type="InterPro" id="IPR011705">
    <property type="entry name" value="BACK"/>
</dbReference>
<dbReference type="SUPFAM" id="SSF117281">
    <property type="entry name" value="Kelch motif"/>
    <property type="match status" value="1"/>
</dbReference>
<dbReference type="AlphaFoldDB" id="A0A7D9DS70"/>
<dbReference type="Pfam" id="PF00651">
    <property type="entry name" value="BTB"/>
    <property type="match status" value="1"/>
</dbReference>
<proteinExistence type="predicted"/>
<dbReference type="SMART" id="SM00875">
    <property type="entry name" value="BACK"/>
    <property type="match status" value="1"/>
</dbReference>
<organism evidence="2 3">
    <name type="scientific">Paramuricea clavata</name>
    <name type="common">Red gorgonian</name>
    <name type="synonym">Violescent sea-whip</name>
    <dbReference type="NCBI Taxonomy" id="317549"/>
    <lineage>
        <taxon>Eukaryota</taxon>
        <taxon>Metazoa</taxon>
        <taxon>Cnidaria</taxon>
        <taxon>Anthozoa</taxon>
        <taxon>Octocorallia</taxon>
        <taxon>Malacalcyonacea</taxon>
        <taxon>Plexauridae</taxon>
        <taxon>Paramuricea</taxon>
    </lineage>
</organism>
<dbReference type="Pfam" id="PF24681">
    <property type="entry name" value="Kelch_KLHDC2_KLHL20_DRC7"/>
    <property type="match status" value="1"/>
</dbReference>
<comment type="caution">
    <text evidence="2">The sequence shown here is derived from an EMBL/GenBank/DDBJ whole genome shotgun (WGS) entry which is preliminary data.</text>
</comment>
<dbReference type="CDD" id="cd18186">
    <property type="entry name" value="BTB_POZ_ZBTB_KLHL-like"/>
    <property type="match status" value="1"/>
</dbReference>
<name>A0A7D9DS70_PARCT</name>
<dbReference type="Pfam" id="PF01344">
    <property type="entry name" value="Kelch_1"/>
    <property type="match status" value="2"/>
</dbReference>
<dbReference type="InterPro" id="IPR000210">
    <property type="entry name" value="BTB/POZ_dom"/>
</dbReference>
<dbReference type="PROSITE" id="PS50097">
    <property type="entry name" value="BTB"/>
    <property type="match status" value="1"/>
</dbReference>
<dbReference type="Gene3D" id="3.30.710.10">
    <property type="entry name" value="Potassium Channel Kv1.1, Chain A"/>
    <property type="match status" value="1"/>
</dbReference>
<evidence type="ECO:0000313" key="3">
    <source>
        <dbReference type="Proteomes" id="UP001152795"/>
    </source>
</evidence>
<dbReference type="Gene3D" id="1.25.40.420">
    <property type="match status" value="1"/>
</dbReference>
<feature type="region of interest" description="Disordered" evidence="1">
    <location>
        <begin position="1"/>
        <end position="22"/>
    </location>
</feature>
<evidence type="ECO:0000256" key="1">
    <source>
        <dbReference type="SAM" id="MobiDB-lite"/>
    </source>
</evidence>
<evidence type="ECO:0000313" key="2">
    <source>
        <dbReference type="EMBL" id="CAB3992338.1"/>
    </source>
</evidence>
<reference evidence="2" key="1">
    <citation type="submission" date="2020-04" db="EMBL/GenBank/DDBJ databases">
        <authorList>
            <person name="Alioto T."/>
            <person name="Alioto T."/>
            <person name="Gomez Garrido J."/>
        </authorList>
    </citation>
    <scope>NUCLEOTIDE SEQUENCE</scope>
    <source>
        <strain evidence="2">A484AB</strain>
    </source>
</reference>
<dbReference type="PIRSF" id="PIRSF037037">
    <property type="entry name" value="Kelch-like_protein_gigaxonin"/>
    <property type="match status" value="1"/>
</dbReference>
<dbReference type="InterPro" id="IPR015915">
    <property type="entry name" value="Kelch-typ_b-propeller"/>
</dbReference>
<dbReference type="Pfam" id="PF07707">
    <property type="entry name" value="BACK"/>
    <property type="match status" value="1"/>
</dbReference>
<dbReference type="SUPFAM" id="SSF54695">
    <property type="entry name" value="POZ domain"/>
    <property type="match status" value="1"/>
</dbReference>
<dbReference type="InterPro" id="IPR017096">
    <property type="entry name" value="BTB-kelch_protein"/>
</dbReference>
<dbReference type="PANTHER" id="PTHR45632:SF26">
    <property type="entry name" value="BTB DOMAIN-CONTAINING PROTEIN"/>
    <property type="match status" value="1"/>
</dbReference>
<sequence>MTMDVRGNSPISPSSENRAFTRENLGDIDYTSQLAATMAEFRKTGQLCDVIISTEGRTFQAHKIVLAASSSFFQSLFTVDMSERNKQTIKMDNIDPPTMSRVLDYVYTGALTYPNSADARELYLAADYLILPGLKHKAVEIMVEALSAENCLRTLVWSHKFSSRALFTHTFRFILDNFNSVSRSADFVKLPARELKLLLASNNLRVADEEIVYEALKRWCEGKADERWSQFAELFKLIKLEHLSGYYIETTIQEDVLALPDEEIRFEILETITEYTVSENSELPTINLLQPPRRHIAMVTCVLIPDVYAYIPTSKEWLEMAPVPTPRISSSSAIFNGLVYNVGGLAGCGDSSNVVECFDPSANSWLSKASLPVPTRAAAVNVLDGFLYVVGGRSNSARFNIVQRYDPCKDNWTLVTSLHEERSGASLVSCHGNLYAIGGRKDDNTFLSSVECYSPAQNTWSLTTPMCVARASSAAAYIRGKIYVIGGVRSPGVSHNSCEAYDTTLDQWSTISSNLVPRSYAGIAAFETSLLVCGGEDSGNFYDTVECYDVEKDRWEIVDKMPRVEKFVDCCPMFMSKDLLPIFPSAKC</sequence>
<protein>
    <submittedName>
        <fullName evidence="2">Kelch diablo</fullName>
    </submittedName>
</protein>
<gene>
    <name evidence="2" type="ORF">PACLA_8A017544</name>
</gene>
<dbReference type="InterPro" id="IPR006652">
    <property type="entry name" value="Kelch_1"/>
</dbReference>
<dbReference type="OrthoDB" id="191037at2759"/>
<dbReference type="SMART" id="SM00225">
    <property type="entry name" value="BTB"/>
    <property type="match status" value="1"/>
</dbReference>
<dbReference type="Proteomes" id="UP001152795">
    <property type="component" value="Unassembled WGS sequence"/>
</dbReference>